<protein>
    <submittedName>
        <fullName evidence="2">DUF4861 domain-containing protein</fullName>
    </submittedName>
</protein>
<name>A0AA41Y9G4_9BACT</name>
<feature type="chain" id="PRO_5041241591" evidence="1">
    <location>
        <begin position="25"/>
        <end position="412"/>
    </location>
</feature>
<accession>A0AA41Y9G4</accession>
<dbReference type="RefSeq" id="WP_282592973.1">
    <property type="nucleotide sequence ID" value="NZ_JAPAAF010000035.1"/>
</dbReference>
<feature type="signal peptide" evidence="1">
    <location>
        <begin position="1"/>
        <end position="24"/>
    </location>
</feature>
<proteinExistence type="predicted"/>
<keyword evidence="1" id="KW-0732">Signal</keyword>
<organism evidence="2 3">
    <name type="scientific">Gaoshiqia sediminis</name>
    <dbReference type="NCBI Taxonomy" id="2986998"/>
    <lineage>
        <taxon>Bacteria</taxon>
        <taxon>Pseudomonadati</taxon>
        <taxon>Bacteroidota</taxon>
        <taxon>Bacteroidia</taxon>
        <taxon>Marinilabiliales</taxon>
        <taxon>Prolixibacteraceae</taxon>
        <taxon>Gaoshiqia</taxon>
    </lineage>
</organism>
<keyword evidence="3" id="KW-1185">Reference proteome</keyword>
<evidence type="ECO:0000313" key="3">
    <source>
        <dbReference type="Proteomes" id="UP001163821"/>
    </source>
</evidence>
<dbReference type="Proteomes" id="UP001163821">
    <property type="component" value="Unassembled WGS sequence"/>
</dbReference>
<evidence type="ECO:0000313" key="2">
    <source>
        <dbReference type="EMBL" id="MCW0484380.1"/>
    </source>
</evidence>
<reference evidence="2" key="1">
    <citation type="submission" date="2022-10" db="EMBL/GenBank/DDBJ databases">
        <title>Gaoshiqiia sediminis gen. nov., sp. nov., isolated from coastal sediment.</title>
        <authorList>
            <person name="Yu W.X."/>
            <person name="Mu D.S."/>
            <person name="Du J.Z."/>
            <person name="Liang Y.Q."/>
        </authorList>
    </citation>
    <scope>NUCLEOTIDE SEQUENCE</scope>
    <source>
        <strain evidence="2">A06</strain>
    </source>
</reference>
<evidence type="ECO:0000256" key="1">
    <source>
        <dbReference type="SAM" id="SignalP"/>
    </source>
</evidence>
<comment type="caution">
    <text evidence="2">The sequence shown here is derived from an EMBL/GenBank/DDBJ whole genome shotgun (WGS) entry which is preliminary data.</text>
</comment>
<gene>
    <name evidence="2" type="ORF">N2K84_16685</name>
</gene>
<sequence length="412" mass="45891">MKFRFINFLFAVLLLAACSQQEKGQTLTISNPLGEPVSELTYELSSSDVMQSIASMQTTGFHILDGETEIPFQIIVKDNAPAALLIQSDFAAGEEKKLTLVAGKGTDFPQKTQAEISVKEGGEWVWVTKNNGNEQYEYQGGTWKNVTSVWMDEKHTDHSFDIRYEGPGWESDKIGYRFYFDWRNAVDIFGKKVDTLVLQGVGLDGFDSYHEMCDWGTDVLKVGNALGIGSIAHWADSAANRVAKTDSVYTEVTYSGLLESKLTTKYYGWEYAGGKTDLVSELSIRAGSYLTKGHLKTSSPMDNLATGIVKLPNTSVLNSDSEGDWAYLATFGVQTLHNDHMGMAIFYKKSDLLEVTEDKYSHVVVLKPTNNELTYFYGAAWEQDASKMDSIEKFETFLKKQLALLDAGLINE</sequence>
<dbReference type="Pfam" id="PF16153">
    <property type="entry name" value="DUF4861"/>
    <property type="match status" value="1"/>
</dbReference>
<dbReference type="EMBL" id="JAPAAF010000035">
    <property type="protein sequence ID" value="MCW0484380.1"/>
    <property type="molecule type" value="Genomic_DNA"/>
</dbReference>
<dbReference type="InterPro" id="IPR032342">
    <property type="entry name" value="DUF4861"/>
</dbReference>
<dbReference type="PROSITE" id="PS51257">
    <property type="entry name" value="PROKAR_LIPOPROTEIN"/>
    <property type="match status" value="1"/>
</dbReference>
<dbReference type="AlphaFoldDB" id="A0AA41Y9G4"/>